<dbReference type="HOGENOM" id="CLU_033878_0_0_1"/>
<dbReference type="RefSeq" id="XP_002109972.1">
    <property type="nucleotide sequence ID" value="XM_002109936.1"/>
</dbReference>
<organism evidence="4 5">
    <name type="scientific">Trichoplax adhaerens</name>
    <name type="common">Trichoplax reptans</name>
    <dbReference type="NCBI Taxonomy" id="10228"/>
    <lineage>
        <taxon>Eukaryota</taxon>
        <taxon>Metazoa</taxon>
        <taxon>Placozoa</taxon>
        <taxon>Uniplacotomia</taxon>
        <taxon>Trichoplacea</taxon>
        <taxon>Trichoplacidae</taxon>
        <taxon>Trichoplax</taxon>
    </lineage>
</organism>
<dbReference type="Pfam" id="PF21773">
    <property type="entry name" value="ODAD1_CC"/>
    <property type="match status" value="1"/>
</dbReference>
<dbReference type="OrthoDB" id="10255247at2759"/>
<dbReference type="InterPro" id="IPR049258">
    <property type="entry name" value="ODAD1_CC"/>
</dbReference>
<accession>B3RP65</accession>
<dbReference type="GO" id="GO:0097542">
    <property type="term" value="C:ciliary tip"/>
    <property type="evidence" value="ECO:0000318"/>
    <property type="project" value="GO_Central"/>
</dbReference>
<dbReference type="PhylomeDB" id="B3RP65"/>
<dbReference type="PANTHER" id="PTHR46518">
    <property type="entry name" value="COILED-COIL DOMAIN-CONTAINING PROTEIN 151"/>
    <property type="match status" value="1"/>
</dbReference>
<proteinExistence type="predicted"/>
<dbReference type="OMA" id="VIQEWKS"/>
<dbReference type="GO" id="GO:0003341">
    <property type="term" value="P:cilium movement"/>
    <property type="evidence" value="ECO:0000318"/>
    <property type="project" value="GO_Central"/>
</dbReference>
<dbReference type="GO" id="GO:0036158">
    <property type="term" value="P:outer dynein arm assembly"/>
    <property type="evidence" value="ECO:0000318"/>
    <property type="project" value="GO_Central"/>
</dbReference>
<evidence type="ECO:0000256" key="1">
    <source>
        <dbReference type="ARBA" id="ARBA00023054"/>
    </source>
</evidence>
<dbReference type="GO" id="GO:0035253">
    <property type="term" value="C:ciliary rootlet"/>
    <property type="evidence" value="ECO:0000318"/>
    <property type="project" value="GO_Central"/>
</dbReference>
<evidence type="ECO:0000259" key="3">
    <source>
        <dbReference type="Pfam" id="PF21773"/>
    </source>
</evidence>
<evidence type="ECO:0000313" key="5">
    <source>
        <dbReference type="Proteomes" id="UP000009022"/>
    </source>
</evidence>
<dbReference type="STRING" id="10228.B3RP65"/>
<dbReference type="Proteomes" id="UP000009022">
    <property type="component" value="Unassembled WGS sequence"/>
</dbReference>
<dbReference type="eggNOG" id="ENOG502QR7A">
    <property type="taxonomic scope" value="Eukaryota"/>
</dbReference>
<reference evidence="4 5" key="1">
    <citation type="journal article" date="2008" name="Nature">
        <title>The Trichoplax genome and the nature of placozoans.</title>
        <authorList>
            <person name="Srivastava M."/>
            <person name="Begovic E."/>
            <person name="Chapman J."/>
            <person name="Putnam N.H."/>
            <person name="Hellsten U."/>
            <person name="Kawashima T."/>
            <person name="Kuo A."/>
            <person name="Mitros T."/>
            <person name="Salamov A."/>
            <person name="Carpenter M.L."/>
            <person name="Signorovitch A.Y."/>
            <person name="Moreno M.A."/>
            <person name="Kamm K."/>
            <person name="Grimwood J."/>
            <person name="Schmutz J."/>
            <person name="Shapiro H."/>
            <person name="Grigoriev I.V."/>
            <person name="Buss L.W."/>
            <person name="Schierwater B."/>
            <person name="Dellaporta S.L."/>
            <person name="Rokhsar D.S."/>
        </authorList>
    </citation>
    <scope>NUCLEOTIDE SEQUENCE [LARGE SCALE GENOMIC DNA]</scope>
    <source>
        <strain evidence="4 5">Grell-BS-1999</strain>
    </source>
</reference>
<dbReference type="InParanoid" id="B3RP65"/>
<keyword evidence="5" id="KW-1185">Reference proteome</keyword>
<dbReference type="InterPro" id="IPR033192">
    <property type="entry name" value="ODAD3"/>
</dbReference>
<protein>
    <recommendedName>
        <fullName evidence="3">ODAD1 central coiled coil region domain-containing protein</fullName>
    </recommendedName>
</protein>
<dbReference type="KEGG" id="tad:TRIADDRAFT_53420"/>
<sequence>MTVTDEIEELKRKISLLDGDRKAYYESSQWTMKKNKEIVSKLRRNNRELRLELAKKLAGDERVVEQAFSDRKEVRLATKGMASKTALSKMDQKVCETRKRYNAMHSERLRKESELEELQKKFGEMLSEYTAMSKTDLGESAEGQTLRMLENRLDKAELKITESQRMHKTYILILEKLKEERQTFPNELDTLEKQIKHQKMHYDELQATNRDAQIARDSAKSELSKLESSTYDARRDREGVLAKYKKQAEEKKSQHEKVEKRLQRASLQSDDLIGNLDRPTVNMEEQERKITTYEDAMRKIKDATGVSDIKEVVQRFLSQGNTQQHLLQLKSNNEKTLVRLREEKEKLQEEFETMKYSGEAKLSSGERMLEEFQAHLGSEETRYQDAKVRQERAARVLVNVKAGIEHLADKLAHIKVPKGHVPQAQLSPTSDEYTLDLLGTCEQKLLKLMEELDGRDMKELEKQMELEEYHSTLVNKLPQHNTRIKLPVVYNNYGIGDVYDEEEDSGEDEDIVTRDALKRQSQLIVDSKTKKKIRSKKKKK</sequence>
<dbReference type="PANTHER" id="PTHR46518:SF1">
    <property type="entry name" value="OUTER DYNEIN ARM-DOCKING COMPLEX SUBUNIT 3"/>
    <property type="match status" value="1"/>
</dbReference>
<dbReference type="FunCoup" id="B3RP65">
    <property type="interactions" value="105"/>
</dbReference>
<evidence type="ECO:0000256" key="2">
    <source>
        <dbReference type="SAM" id="Coils"/>
    </source>
</evidence>
<dbReference type="AlphaFoldDB" id="B3RP65"/>
<feature type="coiled-coil region" evidence="2">
    <location>
        <begin position="101"/>
        <end position="357"/>
    </location>
</feature>
<dbReference type="EMBL" id="DS985242">
    <property type="protein sequence ID" value="EDV28138.1"/>
    <property type="molecule type" value="Genomic_DNA"/>
</dbReference>
<feature type="domain" description="ODAD1 central coiled coil region" evidence="3">
    <location>
        <begin position="145"/>
        <end position="411"/>
    </location>
</feature>
<dbReference type="GeneID" id="6750628"/>
<evidence type="ECO:0000313" key="4">
    <source>
        <dbReference type="EMBL" id="EDV28138.1"/>
    </source>
</evidence>
<dbReference type="CTD" id="6750628"/>
<name>B3RP65_TRIAD</name>
<dbReference type="GO" id="GO:0036064">
    <property type="term" value="C:ciliary basal body"/>
    <property type="evidence" value="ECO:0000318"/>
    <property type="project" value="GO_Central"/>
</dbReference>
<keyword evidence="1 2" id="KW-0175">Coiled coil</keyword>
<gene>
    <name evidence="4" type="ORF">TRIADDRAFT_53420</name>
</gene>